<evidence type="ECO:0000256" key="5">
    <source>
        <dbReference type="ARBA" id="ARBA00022741"/>
    </source>
</evidence>
<dbReference type="AlphaFoldDB" id="T1IWW6"/>
<dbReference type="GO" id="GO:0008865">
    <property type="term" value="F:fructokinase activity"/>
    <property type="evidence" value="ECO:0007669"/>
    <property type="project" value="TreeGrafter"/>
</dbReference>
<dbReference type="InterPro" id="IPR019807">
    <property type="entry name" value="Hexokinase_BS"/>
</dbReference>
<dbReference type="EC" id="2.7.1.-" evidence="12"/>
<dbReference type="STRING" id="126957.T1IWW6"/>
<sequence length="489" mass="54505">MSRKSSKNSPPKPTYFTLIPKEDLEIHFELNDKKKQNKVEELVKPLIISSETVEKVSKIFENEIKLGLMKDPPKKSSLHMLNTFLPELPNGKEEGEFLALDLGGSNFRVSWIHMEKGKVVTSMDKQFTLTKEIQQGLGTQLFDYIANCVKDSLDDFQLNDTELPLGFTFSFPMEQKALDIGYLVSWTKNFNAPGVVGEDVVKMLNDALHKQGDKRVEVVAVLNDMTGILVQGAYLDNRTAIGIGIGTGANASYLEKVENVNGWPNHAPESDHVAIDTEWGAFGDNGVLNFLKTQFDIEVDEHSVSKNKFTFEKYISGNFLGDVVAAILCKLISENLLFPGQNVTMFNEHDTGIFKTQFVSECENDIAPDCNKNTKRVLQELNLLNLAIDDDIAIIRYVCSVTSIRASKLIAACLASLIKRIDRPDVTVAVDGSVYKRHPKIHSLITHYVSEMLPKQKFRLMLAEDGSGKGAGLIAAIAMRLKSHHLNDK</sequence>
<organism evidence="15 16">
    <name type="scientific">Strigamia maritima</name>
    <name type="common">European centipede</name>
    <name type="synonym">Geophilus maritimus</name>
    <dbReference type="NCBI Taxonomy" id="126957"/>
    <lineage>
        <taxon>Eukaryota</taxon>
        <taxon>Metazoa</taxon>
        <taxon>Ecdysozoa</taxon>
        <taxon>Arthropoda</taxon>
        <taxon>Myriapoda</taxon>
        <taxon>Chilopoda</taxon>
        <taxon>Pleurostigmophora</taxon>
        <taxon>Geophilomorpha</taxon>
        <taxon>Linotaeniidae</taxon>
        <taxon>Strigamia</taxon>
    </lineage>
</organism>
<dbReference type="FunFam" id="3.40.367.20:FF:000020">
    <property type="entry name" value="Hexokinase-1"/>
    <property type="match status" value="1"/>
</dbReference>
<dbReference type="GO" id="GO:0004340">
    <property type="term" value="F:glucokinase activity"/>
    <property type="evidence" value="ECO:0007669"/>
    <property type="project" value="TreeGrafter"/>
</dbReference>
<name>T1IWW6_STRMM</name>
<dbReference type="GO" id="GO:0005536">
    <property type="term" value="F:D-glucose binding"/>
    <property type="evidence" value="ECO:0007669"/>
    <property type="project" value="InterPro"/>
</dbReference>
<evidence type="ECO:0000256" key="1">
    <source>
        <dbReference type="ARBA" id="ARBA00004888"/>
    </source>
</evidence>
<evidence type="ECO:0000256" key="7">
    <source>
        <dbReference type="ARBA" id="ARBA00022840"/>
    </source>
</evidence>
<feature type="domain" description="Hexokinase N-terminal" evidence="13">
    <location>
        <begin position="39"/>
        <end position="234"/>
    </location>
</feature>
<evidence type="ECO:0000256" key="12">
    <source>
        <dbReference type="RuleBase" id="RU362007"/>
    </source>
</evidence>
<keyword evidence="16" id="KW-1185">Reference proteome</keyword>
<keyword evidence="8 12" id="KW-0324">Glycolysis</keyword>
<evidence type="ECO:0000256" key="3">
    <source>
        <dbReference type="ARBA" id="ARBA00009225"/>
    </source>
</evidence>
<accession>T1IWW6</accession>
<evidence type="ECO:0000256" key="11">
    <source>
        <dbReference type="ARBA" id="ARBA00048160"/>
    </source>
</evidence>
<keyword evidence="6 12" id="KW-0418">Kinase</keyword>
<feature type="domain" description="Hexokinase C-terminal" evidence="14">
    <location>
        <begin position="241"/>
        <end position="477"/>
    </location>
</feature>
<evidence type="ECO:0000256" key="8">
    <source>
        <dbReference type="ARBA" id="ARBA00023152"/>
    </source>
</evidence>
<evidence type="ECO:0000259" key="13">
    <source>
        <dbReference type="Pfam" id="PF00349"/>
    </source>
</evidence>
<dbReference type="PhylomeDB" id="T1IWW6"/>
<dbReference type="PROSITE" id="PS51748">
    <property type="entry name" value="HEXOKINASE_2"/>
    <property type="match status" value="1"/>
</dbReference>
<comment type="pathway">
    <text evidence="2">Carbohydrate metabolism; hexose metabolism.</text>
</comment>
<dbReference type="Gene3D" id="3.40.367.20">
    <property type="match status" value="1"/>
</dbReference>
<dbReference type="GO" id="GO:0006006">
    <property type="term" value="P:glucose metabolic process"/>
    <property type="evidence" value="ECO:0007669"/>
    <property type="project" value="TreeGrafter"/>
</dbReference>
<dbReference type="InterPro" id="IPR043129">
    <property type="entry name" value="ATPase_NBD"/>
</dbReference>
<comment type="pathway">
    <text evidence="1">Carbohydrate degradation; glycolysis; D-glyceraldehyde 3-phosphate and glycerone phosphate from D-glucose: step 1/4.</text>
</comment>
<dbReference type="UniPathway" id="UPA00242"/>
<evidence type="ECO:0000256" key="10">
    <source>
        <dbReference type="ARBA" id="ARBA00047905"/>
    </source>
</evidence>
<keyword evidence="4 12" id="KW-0808">Transferase</keyword>
<dbReference type="GO" id="GO:0005739">
    <property type="term" value="C:mitochondrion"/>
    <property type="evidence" value="ECO:0007669"/>
    <property type="project" value="TreeGrafter"/>
</dbReference>
<proteinExistence type="inferred from homology"/>
<comment type="catalytic activity">
    <reaction evidence="9">
        <text>a D-hexose + ATP = a D-hexose 6-phosphate + ADP + H(+)</text>
        <dbReference type="Rhea" id="RHEA:22740"/>
        <dbReference type="ChEBI" id="CHEBI:4194"/>
        <dbReference type="ChEBI" id="CHEBI:15378"/>
        <dbReference type="ChEBI" id="CHEBI:30616"/>
        <dbReference type="ChEBI" id="CHEBI:229467"/>
        <dbReference type="ChEBI" id="CHEBI:456216"/>
        <dbReference type="EC" id="2.7.1.1"/>
    </reaction>
    <physiologicalReaction direction="left-to-right" evidence="9">
        <dbReference type="Rhea" id="RHEA:22741"/>
    </physiologicalReaction>
</comment>
<dbReference type="OMA" id="TNIRVCD"/>
<dbReference type="InterPro" id="IPR022673">
    <property type="entry name" value="Hexokinase_C"/>
</dbReference>
<dbReference type="SUPFAM" id="SSF53067">
    <property type="entry name" value="Actin-like ATPase domain"/>
    <property type="match status" value="2"/>
</dbReference>
<dbReference type="GO" id="GO:0005524">
    <property type="term" value="F:ATP binding"/>
    <property type="evidence" value="ECO:0007669"/>
    <property type="project" value="UniProtKB-UniRule"/>
</dbReference>
<dbReference type="FunFam" id="3.30.420.40:FF:000805">
    <property type="entry name" value="Hexokinase-2"/>
    <property type="match status" value="1"/>
</dbReference>
<evidence type="ECO:0000256" key="4">
    <source>
        <dbReference type="ARBA" id="ARBA00022679"/>
    </source>
</evidence>
<dbReference type="GO" id="GO:0001678">
    <property type="term" value="P:intracellular glucose homeostasis"/>
    <property type="evidence" value="ECO:0007669"/>
    <property type="project" value="InterPro"/>
</dbReference>
<evidence type="ECO:0000313" key="16">
    <source>
        <dbReference type="Proteomes" id="UP000014500"/>
    </source>
</evidence>
<reference evidence="16" key="1">
    <citation type="submission" date="2011-05" db="EMBL/GenBank/DDBJ databases">
        <authorList>
            <person name="Richards S.R."/>
            <person name="Qu J."/>
            <person name="Jiang H."/>
            <person name="Jhangiani S.N."/>
            <person name="Agravi P."/>
            <person name="Goodspeed R."/>
            <person name="Gross S."/>
            <person name="Mandapat C."/>
            <person name="Jackson L."/>
            <person name="Mathew T."/>
            <person name="Pu L."/>
            <person name="Thornton R."/>
            <person name="Saada N."/>
            <person name="Wilczek-Boney K.B."/>
            <person name="Lee S."/>
            <person name="Kovar C."/>
            <person name="Wu Y."/>
            <person name="Scherer S.E."/>
            <person name="Worley K.C."/>
            <person name="Muzny D.M."/>
            <person name="Gibbs R."/>
        </authorList>
    </citation>
    <scope>NUCLEOTIDE SEQUENCE</scope>
    <source>
        <strain evidence="16">Brora</strain>
    </source>
</reference>
<evidence type="ECO:0000259" key="14">
    <source>
        <dbReference type="Pfam" id="PF03727"/>
    </source>
</evidence>
<dbReference type="Gene3D" id="3.30.420.40">
    <property type="match status" value="1"/>
</dbReference>
<dbReference type="Pfam" id="PF03727">
    <property type="entry name" value="Hexokinase_2"/>
    <property type="match status" value="1"/>
</dbReference>
<dbReference type="PRINTS" id="PR00475">
    <property type="entry name" value="HEXOKINASE"/>
</dbReference>
<protein>
    <recommendedName>
        <fullName evidence="12">Phosphotransferase</fullName>
        <ecNumber evidence="12">2.7.1.-</ecNumber>
    </recommendedName>
</protein>
<reference evidence="15" key="2">
    <citation type="submission" date="2015-02" db="UniProtKB">
        <authorList>
            <consortium name="EnsemblMetazoa"/>
        </authorList>
    </citation>
    <scope>IDENTIFICATION</scope>
</reference>
<dbReference type="InterPro" id="IPR022672">
    <property type="entry name" value="Hexokinase_N"/>
</dbReference>
<keyword evidence="7 12" id="KW-0067">ATP-binding</keyword>
<evidence type="ECO:0000256" key="6">
    <source>
        <dbReference type="ARBA" id="ARBA00022777"/>
    </source>
</evidence>
<comment type="similarity">
    <text evidence="3 12">Belongs to the hexokinase family.</text>
</comment>
<dbReference type="GO" id="GO:0005829">
    <property type="term" value="C:cytosol"/>
    <property type="evidence" value="ECO:0007669"/>
    <property type="project" value="TreeGrafter"/>
</dbReference>
<dbReference type="Proteomes" id="UP000014500">
    <property type="component" value="Unassembled WGS sequence"/>
</dbReference>
<dbReference type="PROSITE" id="PS00378">
    <property type="entry name" value="HEXOKINASE_1"/>
    <property type="match status" value="1"/>
</dbReference>
<dbReference type="InterPro" id="IPR001312">
    <property type="entry name" value="Hexokinase"/>
</dbReference>
<dbReference type="HOGENOM" id="CLU_014393_5_3_1"/>
<evidence type="ECO:0000256" key="2">
    <source>
        <dbReference type="ARBA" id="ARBA00005028"/>
    </source>
</evidence>
<dbReference type="PANTHER" id="PTHR19443">
    <property type="entry name" value="HEXOKINASE"/>
    <property type="match status" value="1"/>
</dbReference>
<comment type="catalytic activity">
    <reaction evidence="10">
        <text>D-fructose + ATP = D-fructose 6-phosphate + ADP + H(+)</text>
        <dbReference type="Rhea" id="RHEA:16125"/>
        <dbReference type="ChEBI" id="CHEBI:15378"/>
        <dbReference type="ChEBI" id="CHEBI:30616"/>
        <dbReference type="ChEBI" id="CHEBI:37721"/>
        <dbReference type="ChEBI" id="CHEBI:61527"/>
        <dbReference type="ChEBI" id="CHEBI:456216"/>
        <dbReference type="EC" id="2.7.1.1"/>
    </reaction>
    <physiologicalReaction direction="left-to-right" evidence="10">
        <dbReference type="Rhea" id="RHEA:16126"/>
    </physiologicalReaction>
</comment>
<dbReference type="EMBL" id="JH431633">
    <property type="status" value="NOT_ANNOTATED_CDS"/>
    <property type="molecule type" value="Genomic_DNA"/>
</dbReference>
<evidence type="ECO:0000313" key="15">
    <source>
        <dbReference type="EnsemblMetazoa" id="SMAR005692-PA"/>
    </source>
</evidence>
<dbReference type="EnsemblMetazoa" id="SMAR005692-RA">
    <property type="protein sequence ID" value="SMAR005692-PA"/>
    <property type="gene ID" value="SMAR005692"/>
</dbReference>
<comment type="catalytic activity">
    <reaction evidence="11">
        <text>D-glucose + ATP = D-glucose 6-phosphate + ADP + H(+)</text>
        <dbReference type="Rhea" id="RHEA:17825"/>
        <dbReference type="ChEBI" id="CHEBI:4167"/>
        <dbReference type="ChEBI" id="CHEBI:15378"/>
        <dbReference type="ChEBI" id="CHEBI:30616"/>
        <dbReference type="ChEBI" id="CHEBI:61548"/>
        <dbReference type="ChEBI" id="CHEBI:456216"/>
        <dbReference type="EC" id="2.7.1.1"/>
    </reaction>
    <physiologicalReaction direction="left-to-right" evidence="11">
        <dbReference type="Rhea" id="RHEA:17826"/>
    </physiologicalReaction>
</comment>
<evidence type="ECO:0000256" key="9">
    <source>
        <dbReference type="ARBA" id="ARBA00044613"/>
    </source>
</evidence>
<keyword evidence="5 12" id="KW-0547">Nucleotide-binding</keyword>
<dbReference type="PANTHER" id="PTHR19443:SF54">
    <property type="entry name" value="PHOSPHOTRANSFERASE"/>
    <property type="match status" value="1"/>
</dbReference>
<dbReference type="GO" id="GO:0006096">
    <property type="term" value="P:glycolytic process"/>
    <property type="evidence" value="ECO:0007669"/>
    <property type="project" value="UniProtKB-UniPathway"/>
</dbReference>
<dbReference type="Pfam" id="PF00349">
    <property type="entry name" value="Hexokinase_1"/>
    <property type="match status" value="1"/>
</dbReference>
<dbReference type="UniPathway" id="UPA00109">
    <property type="reaction ID" value="UER00180"/>
</dbReference>
<dbReference type="eggNOG" id="KOG1369">
    <property type="taxonomic scope" value="Eukaryota"/>
</dbReference>